<evidence type="ECO:0000256" key="3">
    <source>
        <dbReference type="ARBA" id="ARBA00022452"/>
    </source>
</evidence>
<evidence type="ECO:0000256" key="6">
    <source>
        <dbReference type="ARBA" id="ARBA00023136"/>
    </source>
</evidence>
<reference evidence="13 14" key="1">
    <citation type="submission" date="2016-10" db="EMBL/GenBank/DDBJ databases">
        <authorList>
            <person name="de Groot N.N."/>
        </authorList>
    </citation>
    <scope>NUCLEOTIDE SEQUENCE [LARGE SCALE GENOMIC DNA]</scope>
    <source>
        <strain evidence="13 14">DSM 21039</strain>
    </source>
</reference>
<keyword evidence="14" id="KW-1185">Reference proteome</keyword>
<evidence type="ECO:0000256" key="8">
    <source>
        <dbReference type="PROSITE-ProRule" id="PRU01360"/>
    </source>
</evidence>
<evidence type="ECO:0000256" key="4">
    <source>
        <dbReference type="ARBA" id="ARBA00022692"/>
    </source>
</evidence>
<dbReference type="GO" id="GO:0009279">
    <property type="term" value="C:cell outer membrane"/>
    <property type="evidence" value="ECO:0007669"/>
    <property type="project" value="UniProtKB-SubCell"/>
</dbReference>
<dbReference type="InterPro" id="IPR037066">
    <property type="entry name" value="Plug_dom_sf"/>
</dbReference>
<evidence type="ECO:0000256" key="10">
    <source>
        <dbReference type="SAM" id="SignalP"/>
    </source>
</evidence>
<comment type="subcellular location">
    <subcellularLocation>
        <location evidence="1 8">Cell outer membrane</location>
        <topology evidence="1 8">Multi-pass membrane protein</topology>
    </subcellularLocation>
</comment>
<dbReference type="SUPFAM" id="SSF56935">
    <property type="entry name" value="Porins"/>
    <property type="match status" value="1"/>
</dbReference>
<keyword evidence="7 8" id="KW-0998">Cell outer membrane</keyword>
<keyword evidence="10" id="KW-0732">Signal</keyword>
<evidence type="ECO:0000256" key="9">
    <source>
        <dbReference type="RuleBase" id="RU003357"/>
    </source>
</evidence>
<name>A0A1H8EU04_9BACT</name>
<sequence length="1037" mass="115221">MHSLPKRTSGYAYYSNYLRTITKGRLVALLTICLLHFSTVTQAQTITVQGKITGGGNPLPGAVVRVQGGTTGATTDAGGLYKLNVSGDATLIFSMFGYKPQTVPVGGRTVIDMALEVDPKSLEEVVVVGYGTQKKVNLTGAVATVNGAELLKRPITNPSAMLQGTMPGVQVVQGTGEPGNENAYIRIRGNGTFSGAGVDPLVLIDGVEGKLSDLNPNNIQNVSVLKDAASASIYGARAANGVILVTTKQGVEGKMRVQYDFNYGIYKPTKLFDLITNSAEYMELFNEARINSGLNSGLYTQEMIDTYKNATDHNLYPNTDWLSLIFQTAPVQTHNLGFSGGRNGTVYDASIGYVNQDGIMKGFNYKKYNARLNISSKVNERIRFGANIALKYGHREAPVFGSEDMFLSAMAQAPTYGPYLSDGSGHYTYKAYDLEYNNKNPVALLDGKINHNTDDYAVMAQGWIEVSLLKNLTWYTKAAVNANFDKYHDFRPPLQLYNFRTNQFMATLDLGGGLEVQDQQNIYTNLYSYLSYDRTFGAHNFKLQGGYSAEQSTYQYLKASRKQFSTDKLTELDAGSPAIQYANGTQNGWGLLSFFGRFDYNYKEKYLFEANMRYDGSSKLTPGSRWGVFPSFSGGWRLTEEEFIKDLDLGWLNNFKLRGSWGKLGNQNIGNYPYQSILNFTGNYSFDDASLTSGAAQLNLANPAIKWETTTITDVGLDMTLIQGLNVTADWYKKRTTDILRPSQVTGVVGLNAPTINDGTMDNTGVELGISYNHLIKDGALKGLNYTIGGNFEHYKNKLVRYGQRDINSSGYRIRDEGLEYDAYYTLDWIGIFQSDDEVKNSPKQFGDDTQPGDLKYRDVNGDGVINNDDRTYIKGNYPNINYSFNLALQYKGFDFSAMAQGVEGTKFFVSEWGTIPFVQGAPPTTDWRNRWTPEHPSTTMPRIYWGWGAPEKIRRASSYYLQDASYFRLKNLTIGYTIPANITSRIGIDNVRVYFSGDNLLTATKYRGLDPERAGSGNFVQYPQNKIYSFGLNVKF</sequence>
<dbReference type="SUPFAM" id="SSF49464">
    <property type="entry name" value="Carboxypeptidase regulatory domain-like"/>
    <property type="match status" value="1"/>
</dbReference>
<evidence type="ECO:0000256" key="5">
    <source>
        <dbReference type="ARBA" id="ARBA00023077"/>
    </source>
</evidence>
<dbReference type="InterPro" id="IPR023996">
    <property type="entry name" value="TonB-dep_OMP_SusC/RagA"/>
</dbReference>
<dbReference type="STRING" id="573321.SAMN04488505_10932"/>
<dbReference type="Proteomes" id="UP000198984">
    <property type="component" value="Unassembled WGS sequence"/>
</dbReference>
<accession>A0A1H8EU04</accession>
<dbReference type="InterPro" id="IPR000531">
    <property type="entry name" value="Beta-barrel_TonB"/>
</dbReference>
<dbReference type="Gene3D" id="2.170.130.10">
    <property type="entry name" value="TonB-dependent receptor, plug domain"/>
    <property type="match status" value="1"/>
</dbReference>
<dbReference type="Gene3D" id="2.40.170.20">
    <property type="entry name" value="TonB-dependent receptor, beta-barrel domain"/>
    <property type="match status" value="1"/>
</dbReference>
<gene>
    <name evidence="13" type="ORF">SAMN04488505_10932</name>
</gene>
<protein>
    <submittedName>
        <fullName evidence="13">TonB-linked outer membrane protein, SusC/RagA family</fullName>
    </submittedName>
</protein>
<evidence type="ECO:0000313" key="14">
    <source>
        <dbReference type="Proteomes" id="UP000198984"/>
    </source>
</evidence>
<dbReference type="Gene3D" id="2.60.40.1120">
    <property type="entry name" value="Carboxypeptidase-like, regulatory domain"/>
    <property type="match status" value="1"/>
</dbReference>
<keyword evidence="4 8" id="KW-0812">Transmembrane</keyword>
<dbReference type="InterPro" id="IPR012910">
    <property type="entry name" value="Plug_dom"/>
</dbReference>
<dbReference type="PROSITE" id="PS52016">
    <property type="entry name" value="TONB_DEPENDENT_REC_3"/>
    <property type="match status" value="1"/>
</dbReference>
<dbReference type="InterPro" id="IPR023997">
    <property type="entry name" value="TonB-dep_OMP_SusC/RagA_CS"/>
</dbReference>
<dbReference type="RefSeq" id="WP_089919077.1">
    <property type="nucleotide sequence ID" value="NZ_FOBB01000009.1"/>
</dbReference>
<keyword evidence="2 8" id="KW-0813">Transport</keyword>
<organism evidence="13 14">
    <name type="scientific">Chitinophaga rupis</name>
    <dbReference type="NCBI Taxonomy" id="573321"/>
    <lineage>
        <taxon>Bacteria</taxon>
        <taxon>Pseudomonadati</taxon>
        <taxon>Bacteroidota</taxon>
        <taxon>Chitinophagia</taxon>
        <taxon>Chitinophagales</taxon>
        <taxon>Chitinophagaceae</taxon>
        <taxon>Chitinophaga</taxon>
    </lineage>
</organism>
<dbReference type="InterPro" id="IPR008969">
    <property type="entry name" value="CarboxyPept-like_regulatory"/>
</dbReference>
<dbReference type="InterPro" id="IPR039426">
    <property type="entry name" value="TonB-dep_rcpt-like"/>
</dbReference>
<feature type="signal peptide" evidence="10">
    <location>
        <begin position="1"/>
        <end position="43"/>
    </location>
</feature>
<evidence type="ECO:0000259" key="11">
    <source>
        <dbReference type="Pfam" id="PF00593"/>
    </source>
</evidence>
<dbReference type="OrthoDB" id="899266at2"/>
<evidence type="ECO:0000259" key="12">
    <source>
        <dbReference type="Pfam" id="PF07715"/>
    </source>
</evidence>
<feature type="chain" id="PRO_5011508622" evidence="10">
    <location>
        <begin position="44"/>
        <end position="1037"/>
    </location>
</feature>
<comment type="similarity">
    <text evidence="8 9">Belongs to the TonB-dependent receptor family.</text>
</comment>
<evidence type="ECO:0000313" key="13">
    <source>
        <dbReference type="EMBL" id="SEN22973.1"/>
    </source>
</evidence>
<keyword evidence="6 8" id="KW-0472">Membrane</keyword>
<dbReference type="EMBL" id="FOBB01000009">
    <property type="protein sequence ID" value="SEN22973.1"/>
    <property type="molecule type" value="Genomic_DNA"/>
</dbReference>
<dbReference type="NCBIfam" id="TIGR04057">
    <property type="entry name" value="SusC_RagA_signa"/>
    <property type="match status" value="1"/>
</dbReference>
<evidence type="ECO:0000256" key="1">
    <source>
        <dbReference type="ARBA" id="ARBA00004571"/>
    </source>
</evidence>
<keyword evidence="5 9" id="KW-0798">TonB box</keyword>
<proteinExistence type="inferred from homology"/>
<dbReference type="NCBIfam" id="TIGR04056">
    <property type="entry name" value="OMP_RagA_SusC"/>
    <property type="match status" value="1"/>
</dbReference>
<feature type="domain" description="TonB-dependent receptor plug" evidence="12">
    <location>
        <begin position="135"/>
        <end position="242"/>
    </location>
</feature>
<dbReference type="Pfam" id="PF00593">
    <property type="entry name" value="TonB_dep_Rec_b-barrel"/>
    <property type="match status" value="1"/>
</dbReference>
<evidence type="ECO:0000256" key="7">
    <source>
        <dbReference type="ARBA" id="ARBA00023237"/>
    </source>
</evidence>
<dbReference type="FunFam" id="2.170.130.10:FF:000003">
    <property type="entry name" value="SusC/RagA family TonB-linked outer membrane protein"/>
    <property type="match status" value="1"/>
</dbReference>
<evidence type="ECO:0000256" key="2">
    <source>
        <dbReference type="ARBA" id="ARBA00022448"/>
    </source>
</evidence>
<dbReference type="Pfam" id="PF07715">
    <property type="entry name" value="Plug"/>
    <property type="match status" value="1"/>
</dbReference>
<dbReference type="InterPro" id="IPR036942">
    <property type="entry name" value="Beta-barrel_TonB_sf"/>
</dbReference>
<feature type="domain" description="TonB-dependent receptor-like beta-barrel" evidence="11">
    <location>
        <begin position="423"/>
        <end position="1001"/>
    </location>
</feature>
<dbReference type="Pfam" id="PF13715">
    <property type="entry name" value="CarbopepD_reg_2"/>
    <property type="match status" value="1"/>
</dbReference>
<dbReference type="AlphaFoldDB" id="A0A1H8EU04"/>
<keyword evidence="3 8" id="KW-1134">Transmembrane beta strand</keyword>